<dbReference type="RefSeq" id="WP_066463758.1">
    <property type="nucleotide sequence ID" value="NZ_MATO01000031.1"/>
</dbReference>
<name>A0A1C0YV81_9BACL</name>
<sequence length="133" mass="14911">MQQQRKWAVLLLRFAAIFGFIGTLIGSIMSGQMEYSLRPIHAHALLVGWLSAFAWGIFYYVVPMKKIMLVKIHSLCGMIGAIGLTLGMYLYYVDHSGLPEVVTLVAFIVGGSILLIAFFLFMVNTFFIEKKQA</sequence>
<dbReference type="OrthoDB" id="2452746at2"/>
<dbReference type="EMBL" id="MATO01000031">
    <property type="protein sequence ID" value="OCS91075.1"/>
    <property type="molecule type" value="Genomic_DNA"/>
</dbReference>
<comment type="caution">
    <text evidence="1">The sequence shown here is derived from an EMBL/GenBank/DDBJ whole genome shotgun (WGS) entry which is preliminary data.</text>
</comment>
<reference evidence="1 2" key="1">
    <citation type="submission" date="2016-07" db="EMBL/GenBank/DDBJ databases">
        <title>Caryophanon latum genome sequencing.</title>
        <authorList>
            <person name="Verma A."/>
            <person name="Pal Y."/>
            <person name="Krishnamurthi S."/>
        </authorList>
    </citation>
    <scope>NUCLEOTIDE SEQUENCE [LARGE SCALE GENOMIC DNA]</scope>
    <source>
        <strain evidence="1 2">DSM 14151</strain>
    </source>
</reference>
<organism evidence="1 2">
    <name type="scientific">Caryophanon latum</name>
    <dbReference type="NCBI Taxonomy" id="33977"/>
    <lineage>
        <taxon>Bacteria</taxon>
        <taxon>Bacillati</taxon>
        <taxon>Bacillota</taxon>
        <taxon>Bacilli</taxon>
        <taxon>Bacillales</taxon>
        <taxon>Caryophanaceae</taxon>
        <taxon>Caryophanon</taxon>
    </lineage>
</organism>
<protein>
    <recommendedName>
        <fullName evidence="3">Cytochrome-c oxidase</fullName>
    </recommendedName>
</protein>
<proteinExistence type="predicted"/>
<evidence type="ECO:0008006" key="3">
    <source>
        <dbReference type="Google" id="ProtNLM"/>
    </source>
</evidence>
<keyword evidence="2" id="KW-1185">Reference proteome</keyword>
<evidence type="ECO:0000313" key="1">
    <source>
        <dbReference type="EMBL" id="OCS91075.1"/>
    </source>
</evidence>
<dbReference type="Proteomes" id="UP000093482">
    <property type="component" value="Unassembled WGS sequence"/>
</dbReference>
<gene>
    <name evidence="1" type="ORF">A6K76_10040</name>
</gene>
<dbReference type="AlphaFoldDB" id="A0A1C0YV81"/>
<evidence type="ECO:0000313" key="2">
    <source>
        <dbReference type="Proteomes" id="UP000093482"/>
    </source>
</evidence>
<accession>A0A1C0YV81</accession>